<dbReference type="OrthoDB" id="1689146at2759"/>
<keyword evidence="2" id="KW-1185">Reference proteome</keyword>
<proteinExistence type="predicted"/>
<sequence>MGQIGSTNLGQGMKVAHFEFGEQTLYDLCQSGRIETNINSNSASAEPSRNLEVGTRKLPCQLQLLAFYLCKEEEAGADIPRQSENSMELVGNPRHGNRRKHSTSNWLRFVLWLAYLSADWLATLSLSVLSSSSTQEDGNSKD</sequence>
<comment type="caution">
    <text evidence="1">The sequence shown here is derived from an EMBL/GenBank/DDBJ whole genome shotgun (WGS) entry which is preliminary data.</text>
</comment>
<gene>
    <name evidence="1" type="ORF">Pyn_05647</name>
</gene>
<name>A0A314YEL5_PRUYE</name>
<evidence type="ECO:0000313" key="2">
    <source>
        <dbReference type="Proteomes" id="UP000250321"/>
    </source>
</evidence>
<protein>
    <submittedName>
        <fullName evidence="1">Uncharacterized protein</fullName>
    </submittedName>
</protein>
<dbReference type="Proteomes" id="UP000250321">
    <property type="component" value="Unassembled WGS sequence"/>
</dbReference>
<evidence type="ECO:0000313" key="1">
    <source>
        <dbReference type="EMBL" id="PQQ04617.1"/>
    </source>
</evidence>
<accession>A0A314YEL5</accession>
<reference evidence="1 2" key="1">
    <citation type="submission" date="2018-02" db="EMBL/GenBank/DDBJ databases">
        <title>Draft genome of wild Prunus yedoensis var. nudiflora.</title>
        <authorList>
            <person name="Baek S."/>
            <person name="Kim J.-H."/>
            <person name="Choi K."/>
            <person name="Kim G.-B."/>
            <person name="Cho A."/>
            <person name="Jang H."/>
            <person name="Shin C.-H."/>
            <person name="Yu H.-J."/>
            <person name="Mun J.-H."/>
        </authorList>
    </citation>
    <scope>NUCLEOTIDE SEQUENCE [LARGE SCALE GENOMIC DNA]</scope>
    <source>
        <strain evidence="2">cv. Jeju island</strain>
        <tissue evidence="1">Leaf</tissue>
    </source>
</reference>
<organism evidence="1 2">
    <name type="scientific">Prunus yedoensis var. nudiflora</name>
    <dbReference type="NCBI Taxonomy" id="2094558"/>
    <lineage>
        <taxon>Eukaryota</taxon>
        <taxon>Viridiplantae</taxon>
        <taxon>Streptophyta</taxon>
        <taxon>Embryophyta</taxon>
        <taxon>Tracheophyta</taxon>
        <taxon>Spermatophyta</taxon>
        <taxon>Magnoliopsida</taxon>
        <taxon>eudicotyledons</taxon>
        <taxon>Gunneridae</taxon>
        <taxon>Pentapetalae</taxon>
        <taxon>rosids</taxon>
        <taxon>fabids</taxon>
        <taxon>Rosales</taxon>
        <taxon>Rosaceae</taxon>
        <taxon>Amygdaloideae</taxon>
        <taxon>Amygdaleae</taxon>
        <taxon>Prunus</taxon>
    </lineage>
</organism>
<dbReference type="AlphaFoldDB" id="A0A314YEL5"/>
<dbReference type="EMBL" id="PJQY01001218">
    <property type="protein sequence ID" value="PQQ04617.1"/>
    <property type="molecule type" value="Genomic_DNA"/>
</dbReference>